<evidence type="ECO:0000313" key="11">
    <source>
        <dbReference type="Proteomes" id="UP000006310"/>
    </source>
</evidence>
<dbReference type="GO" id="GO:0031145">
    <property type="term" value="P:anaphase-promoting complex-dependent catabolic process"/>
    <property type="evidence" value="ECO:0007669"/>
    <property type="project" value="EnsemblFungi"/>
</dbReference>
<evidence type="ECO:0000256" key="4">
    <source>
        <dbReference type="ARBA" id="ARBA00022737"/>
    </source>
</evidence>
<dbReference type="GO" id="GO:0051301">
    <property type="term" value="P:cell division"/>
    <property type="evidence" value="ECO:0007669"/>
    <property type="project" value="UniProtKB-KW"/>
</dbReference>
<comment type="similarity">
    <text evidence="1">Belongs to the WD repeat CDC20/Fizzy family.</text>
</comment>
<proteinExistence type="inferred from homology"/>
<keyword evidence="2 7" id="KW-0853">WD repeat</keyword>
<dbReference type="GO" id="GO:0040020">
    <property type="term" value="P:regulation of meiotic nuclear division"/>
    <property type="evidence" value="ECO:0007669"/>
    <property type="project" value="EnsemblFungi"/>
</dbReference>
<dbReference type="GO" id="GO:0007094">
    <property type="term" value="P:mitotic spindle assembly checkpoint signaling"/>
    <property type="evidence" value="ECO:0007669"/>
    <property type="project" value="EnsemblFungi"/>
</dbReference>
<dbReference type="GO" id="GO:0005680">
    <property type="term" value="C:anaphase-promoting complex"/>
    <property type="evidence" value="ECO:0007669"/>
    <property type="project" value="EnsemblFungi"/>
</dbReference>
<evidence type="ECO:0000256" key="2">
    <source>
        <dbReference type="ARBA" id="ARBA00022574"/>
    </source>
</evidence>
<gene>
    <name evidence="10" type="primary">KNAG0F02420</name>
    <name evidence="10" type="ordered locus">KNAG_0F02420</name>
</gene>
<evidence type="ECO:0000259" key="9">
    <source>
        <dbReference type="Pfam" id="PF24807"/>
    </source>
</evidence>
<dbReference type="STRING" id="1071383.J7S058"/>
<accession>J7S058</accession>
<feature type="repeat" description="WD" evidence="7">
    <location>
        <begin position="402"/>
        <end position="443"/>
    </location>
</feature>
<dbReference type="PROSITE" id="PS50294">
    <property type="entry name" value="WD_REPEATS_REGION"/>
    <property type="match status" value="1"/>
</dbReference>
<dbReference type="Pfam" id="PF24807">
    <property type="entry name" value="WD40_CDC20-Fz"/>
    <property type="match status" value="1"/>
</dbReference>
<feature type="region of interest" description="Disordered" evidence="8">
    <location>
        <begin position="49"/>
        <end position="100"/>
    </location>
</feature>
<protein>
    <recommendedName>
        <fullName evidence="9">CDC20/Fizzy WD40 domain-containing protein</fullName>
    </recommendedName>
</protein>
<dbReference type="InterPro" id="IPR019775">
    <property type="entry name" value="WD40_repeat_CS"/>
</dbReference>
<dbReference type="eggNOG" id="KOG0305">
    <property type="taxonomic scope" value="Eukaryota"/>
</dbReference>
<reference evidence="11" key="2">
    <citation type="submission" date="2012-08" db="EMBL/GenBank/DDBJ databases">
        <title>Genome sequence of Kazachstania naganishii.</title>
        <authorList>
            <person name="Gordon J.L."/>
            <person name="Armisen D."/>
            <person name="Proux-Wera E."/>
            <person name="OhEigeartaigh S.S."/>
            <person name="Byrne K.P."/>
            <person name="Wolfe K.H."/>
        </authorList>
    </citation>
    <scope>NUCLEOTIDE SEQUENCE [LARGE SCALE GENOMIC DNA]</scope>
    <source>
        <strain evidence="11">ATCC MYA-139 / BCRC 22969 / CBS 8797 / CCRC 22969 / KCTC 17520 / NBRC 10181 / NCYC 3082</strain>
    </source>
</reference>
<dbReference type="KEGG" id="kng:KNAG_0F02420"/>
<dbReference type="GO" id="GO:1990757">
    <property type="term" value="F:ubiquitin ligase activator activity"/>
    <property type="evidence" value="ECO:0007669"/>
    <property type="project" value="EnsemblFungi"/>
</dbReference>
<evidence type="ECO:0000313" key="10">
    <source>
        <dbReference type="EMBL" id="CCK70907.1"/>
    </source>
</evidence>
<dbReference type="PROSITE" id="PS50082">
    <property type="entry name" value="WD_REPEATS_2"/>
    <property type="match status" value="2"/>
</dbReference>
<keyword evidence="5" id="KW-0498">Mitosis</keyword>
<evidence type="ECO:0000256" key="5">
    <source>
        <dbReference type="ARBA" id="ARBA00022776"/>
    </source>
</evidence>
<dbReference type="GO" id="GO:0051321">
    <property type="term" value="P:meiotic cell cycle"/>
    <property type="evidence" value="ECO:0007669"/>
    <property type="project" value="EnsemblFungi"/>
</dbReference>
<evidence type="ECO:0000256" key="1">
    <source>
        <dbReference type="ARBA" id="ARBA00006445"/>
    </source>
</evidence>
<dbReference type="InterPro" id="IPR056150">
    <property type="entry name" value="WD40_CDC20-Fz"/>
</dbReference>
<name>J7S058_HUIN7</name>
<reference evidence="10 11" key="1">
    <citation type="journal article" date="2011" name="Proc. Natl. Acad. Sci. U.S.A.">
        <title>Evolutionary erosion of yeast sex chromosomes by mating-type switching accidents.</title>
        <authorList>
            <person name="Gordon J.L."/>
            <person name="Armisen D."/>
            <person name="Proux-Wera E."/>
            <person name="Oheigeartaigh S.S."/>
            <person name="Byrne K.P."/>
            <person name="Wolfe K.H."/>
        </authorList>
    </citation>
    <scope>NUCLEOTIDE SEQUENCE [LARGE SCALE GENOMIC DNA]</scope>
    <source>
        <strain evidence="11">ATCC MYA-139 / BCRC 22969 / CBS 8797 / CCRC 22969 / KCTC 17520 / NBRC 10181 / NCYC 3082</strain>
    </source>
</reference>
<dbReference type="PROSITE" id="PS00678">
    <property type="entry name" value="WD_REPEATS_1"/>
    <property type="match status" value="2"/>
</dbReference>
<dbReference type="SUPFAM" id="SSF50998">
    <property type="entry name" value="Quinoprotein alcohol dehydrogenase-like"/>
    <property type="match status" value="1"/>
</dbReference>
<feature type="repeat" description="WD" evidence="7">
    <location>
        <begin position="318"/>
        <end position="359"/>
    </location>
</feature>
<evidence type="ECO:0000256" key="6">
    <source>
        <dbReference type="ARBA" id="ARBA00023306"/>
    </source>
</evidence>
<feature type="compositionally biased region" description="Polar residues" evidence="8">
    <location>
        <begin position="630"/>
        <end position="641"/>
    </location>
</feature>
<feature type="compositionally biased region" description="Polar residues" evidence="8">
    <location>
        <begin position="607"/>
        <end position="622"/>
    </location>
</feature>
<dbReference type="Proteomes" id="UP000006310">
    <property type="component" value="Chromosome 6"/>
</dbReference>
<dbReference type="Gene3D" id="2.130.10.10">
    <property type="entry name" value="YVTN repeat-like/Quinoprotein amine dehydrogenase"/>
    <property type="match status" value="1"/>
</dbReference>
<evidence type="ECO:0000256" key="7">
    <source>
        <dbReference type="PROSITE-ProRule" id="PRU00221"/>
    </source>
</evidence>
<dbReference type="PANTHER" id="PTHR19918">
    <property type="entry name" value="CELL DIVISION CYCLE 20 CDC20 FIZZY -RELATED"/>
    <property type="match status" value="1"/>
</dbReference>
<feature type="domain" description="CDC20/Fizzy WD40" evidence="9">
    <location>
        <begin position="274"/>
        <end position="571"/>
    </location>
</feature>
<dbReference type="OMA" id="TWSDDDC"/>
<feature type="compositionally biased region" description="Polar residues" evidence="8">
    <location>
        <begin position="55"/>
        <end position="100"/>
    </location>
</feature>
<evidence type="ECO:0000256" key="8">
    <source>
        <dbReference type="SAM" id="MobiDB-lite"/>
    </source>
</evidence>
<dbReference type="InterPro" id="IPR011047">
    <property type="entry name" value="Quinoprotein_ADH-like_sf"/>
</dbReference>
<dbReference type="GO" id="GO:1905786">
    <property type="term" value="P:positive regulation of anaphase-promoting complex-dependent catabolic process"/>
    <property type="evidence" value="ECO:0007669"/>
    <property type="project" value="EnsemblFungi"/>
</dbReference>
<keyword evidence="11" id="KW-1185">Reference proteome</keyword>
<dbReference type="InterPro" id="IPR015943">
    <property type="entry name" value="WD40/YVTN_repeat-like_dom_sf"/>
</dbReference>
<keyword evidence="6" id="KW-0131">Cell cycle</keyword>
<sequence>MLDLNDKTKLGGNPQRSILSITSPAKLNIISSSSLSSSNGASAIDWKKHKARVGKSTSLPRSKSLNVGRRSSLQVNSAAPGGSETTNLGGKISSSSFNRPKLSLTQPPLLLKRNSSFFKDDSLSNRMTSFTGGSVSGANDNNALSALTLGKPLTGSHDLEEACSVKTDRYIPLYQGNLQNKIDPEAVKEELPPPNASPKAHLQAQTKTVFKQNVAEACGLNMNQRILQYLPQPPVASFKRQTYQLKQRNQYNYSQGPRDIMKLRKINTNPERILDAPGFRDDFYLNLLSWSQNNMIAIGLDTAVYIWDASTGDVSLLVDSPNSLISSIVWSDDSCHVSIGKDDGNTEIWDIETMSLIRTMRSGLGVRIGSQSWLDTLVAAGSRSGEIQINDVRVKNHIVSTWDQHEGEVCGLSYKPDGLQLASGGNDNTVMLWDTRTSMPQYVQRNHNAAVKALSWCPYMPNVLASGGGQNDKHIHFWNSTTGGRLGSINTGSQVSSLHWGQSYNGNGSMNREIVATGGNTENAVSVFNFDTKFKVAEIAKAHESRICTSQLSPDGTTVATVGGDENLKFYKVFEPRRQVKRRQKSGGLVEDVVSIFGTSSALTLESQFDSHHTNPNNPTTDSRNKDSPNKTTSSNSYLIR</sequence>
<dbReference type="HOGENOM" id="CLU_014831_6_0_1"/>
<feature type="region of interest" description="Disordered" evidence="8">
    <location>
        <begin position="607"/>
        <end position="641"/>
    </location>
</feature>
<dbReference type="InterPro" id="IPR001680">
    <property type="entry name" value="WD40_rpt"/>
</dbReference>
<dbReference type="RefSeq" id="XP_022465153.1">
    <property type="nucleotide sequence ID" value="XM_022608682.1"/>
</dbReference>
<dbReference type="EMBL" id="HE978319">
    <property type="protein sequence ID" value="CCK70907.1"/>
    <property type="molecule type" value="Genomic_DNA"/>
</dbReference>
<dbReference type="OrthoDB" id="10263272at2759"/>
<dbReference type="FunFam" id="2.130.10.10:FF:000098">
    <property type="entry name" value="WD repeat-containing protein slp1"/>
    <property type="match status" value="1"/>
</dbReference>
<dbReference type="PANTHER" id="PTHR19918:SF8">
    <property type="entry name" value="FI02843P"/>
    <property type="match status" value="1"/>
</dbReference>
<dbReference type="GO" id="GO:0010997">
    <property type="term" value="F:anaphase-promoting complex binding"/>
    <property type="evidence" value="ECO:0007669"/>
    <property type="project" value="EnsemblFungi"/>
</dbReference>
<keyword evidence="4" id="KW-0677">Repeat</keyword>
<evidence type="ECO:0000256" key="3">
    <source>
        <dbReference type="ARBA" id="ARBA00022618"/>
    </source>
</evidence>
<organism evidence="10 11">
    <name type="scientific">Huiozyma naganishii (strain ATCC MYA-139 / BCRC 22969 / CBS 8797 / KCTC 17520 / NBRC 10181 / NCYC 3082 / Yp74L-3)</name>
    <name type="common">Yeast</name>
    <name type="synonym">Kazachstania naganishii</name>
    <dbReference type="NCBI Taxonomy" id="1071383"/>
    <lineage>
        <taxon>Eukaryota</taxon>
        <taxon>Fungi</taxon>
        <taxon>Dikarya</taxon>
        <taxon>Ascomycota</taxon>
        <taxon>Saccharomycotina</taxon>
        <taxon>Saccharomycetes</taxon>
        <taxon>Saccharomycetales</taxon>
        <taxon>Saccharomycetaceae</taxon>
        <taxon>Huiozyma</taxon>
    </lineage>
</organism>
<dbReference type="GO" id="GO:0045842">
    <property type="term" value="P:positive regulation of mitotic metaphase/anaphase transition"/>
    <property type="evidence" value="ECO:0007669"/>
    <property type="project" value="EnsemblFungi"/>
</dbReference>
<dbReference type="AlphaFoldDB" id="J7S058"/>
<dbReference type="InterPro" id="IPR033010">
    <property type="entry name" value="Cdc20/Fizzy"/>
</dbReference>
<dbReference type="SMART" id="SM00320">
    <property type="entry name" value="WD40"/>
    <property type="match status" value="6"/>
</dbReference>
<dbReference type="GO" id="GO:0034399">
    <property type="term" value="C:nuclear periphery"/>
    <property type="evidence" value="ECO:0007669"/>
    <property type="project" value="EnsemblFungi"/>
</dbReference>
<dbReference type="GeneID" id="34526622"/>
<keyword evidence="3" id="KW-0132">Cell division</keyword>
<dbReference type="GO" id="GO:1990333">
    <property type="term" value="C:mitotic checkpoint complex, CDC20-MAD2 subcomplex"/>
    <property type="evidence" value="ECO:0007669"/>
    <property type="project" value="EnsemblFungi"/>
</dbReference>